<comment type="caution">
    <text evidence="7">The sequence shown here is derived from an EMBL/GenBank/DDBJ whole genome shotgun (WGS) entry which is preliminary data.</text>
</comment>
<evidence type="ECO:0000256" key="4">
    <source>
        <dbReference type="ARBA" id="ARBA00038858"/>
    </source>
</evidence>
<keyword evidence="8" id="KW-1185">Reference proteome</keyword>
<dbReference type="EC" id="5.1.3.14" evidence="4"/>
<keyword evidence="1 5" id="KW-0413">Isomerase</keyword>
<sequence>MKKVLAVFGTRPEAIKMAPVAKELARSSLLDVRICVTAQHRQMLDQVLELFEIAPHRDLDVMRPNQTLDQVTARVLTGLGEVFDEERPDIVLVHGDTTTTMAASLAAFYRKLPLGHVEAGLRSGSLWAPWPEEMNRRVATLATRFHFAPTPQSKRNLLAEGVPDAHVHVTGNTVIDALFATVERIKGSPERQGRLAERFGFLDPERPIVLVTGHRRENFGAGFDNICQALLDIAAAHDVQIVYPVHPNPSVREPVERWLKDKPSIHLIDPLDYEPFVYLMDRSHIIITDSGGVQEEAPSLGKPILVMRETTERPEAVDAGTVVLVGTARDRIVAEAGRLLGDQNHYKRMAQAMNPYGDGMAAARIRKIIEEQA</sequence>
<dbReference type="RefSeq" id="WP_156716129.1">
    <property type="nucleotide sequence ID" value="NZ_WPHG01000012.1"/>
</dbReference>
<dbReference type="NCBIfam" id="TIGR00236">
    <property type="entry name" value="wecB"/>
    <property type="match status" value="1"/>
</dbReference>
<dbReference type="Pfam" id="PF02350">
    <property type="entry name" value="Epimerase_2"/>
    <property type="match status" value="1"/>
</dbReference>
<dbReference type="Gene3D" id="3.40.50.2000">
    <property type="entry name" value="Glycogen Phosphorylase B"/>
    <property type="match status" value="2"/>
</dbReference>
<evidence type="ECO:0000313" key="8">
    <source>
        <dbReference type="Proteomes" id="UP000463224"/>
    </source>
</evidence>
<dbReference type="CDD" id="cd03786">
    <property type="entry name" value="GTB_UDP-GlcNAc_2-Epimerase"/>
    <property type="match status" value="1"/>
</dbReference>
<name>A0A844QLL2_9HYPH</name>
<evidence type="ECO:0000313" key="7">
    <source>
        <dbReference type="EMBL" id="MVB00168.1"/>
    </source>
</evidence>
<evidence type="ECO:0000256" key="5">
    <source>
        <dbReference type="RuleBase" id="RU003513"/>
    </source>
</evidence>
<feature type="domain" description="UDP-N-acetylglucosamine 2-epimerase" evidence="6">
    <location>
        <begin position="22"/>
        <end position="370"/>
    </location>
</feature>
<dbReference type="InterPro" id="IPR003331">
    <property type="entry name" value="UDP_GlcNAc_Epimerase_2_dom"/>
</dbReference>
<reference evidence="7 8" key="1">
    <citation type="submission" date="2019-12" db="EMBL/GenBank/DDBJ databases">
        <title>Nitratireductor arenosus sp. nov., Isolated from sea sand, Jeju island, South Korea.</title>
        <authorList>
            <person name="Kim W."/>
        </authorList>
    </citation>
    <scope>NUCLEOTIDE SEQUENCE [LARGE SCALE GENOMIC DNA]</scope>
    <source>
        <strain evidence="7 8">CAU 1489</strain>
    </source>
</reference>
<dbReference type="EMBL" id="WPHG01000012">
    <property type="protein sequence ID" value="MVB00168.1"/>
    <property type="molecule type" value="Genomic_DNA"/>
</dbReference>
<dbReference type="FunFam" id="3.40.50.2000:FF:000043">
    <property type="entry name" value="UDP-N-acetylglucosamine 2-epimerase"/>
    <property type="match status" value="1"/>
</dbReference>
<evidence type="ECO:0000256" key="1">
    <source>
        <dbReference type="ARBA" id="ARBA00023235"/>
    </source>
</evidence>
<dbReference type="PANTHER" id="PTHR43174:SF2">
    <property type="entry name" value="UDP-N-ACETYLGLUCOSAMINE 2-EPIMERASE"/>
    <property type="match status" value="1"/>
</dbReference>
<accession>A0A844QLL2</accession>
<comment type="similarity">
    <text evidence="3 5">Belongs to the UDP-N-acetylglucosamine 2-epimerase family.</text>
</comment>
<dbReference type="AlphaFoldDB" id="A0A844QLL2"/>
<dbReference type="Proteomes" id="UP000463224">
    <property type="component" value="Unassembled WGS sequence"/>
</dbReference>
<evidence type="ECO:0000256" key="2">
    <source>
        <dbReference type="ARBA" id="ARBA00036080"/>
    </source>
</evidence>
<evidence type="ECO:0000256" key="3">
    <source>
        <dbReference type="ARBA" id="ARBA00038209"/>
    </source>
</evidence>
<proteinExistence type="inferred from homology"/>
<dbReference type="GO" id="GO:0008761">
    <property type="term" value="F:UDP-N-acetylglucosamine 2-epimerase activity"/>
    <property type="evidence" value="ECO:0007669"/>
    <property type="project" value="UniProtKB-EC"/>
</dbReference>
<evidence type="ECO:0000259" key="6">
    <source>
        <dbReference type="Pfam" id="PF02350"/>
    </source>
</evidence>
<protein>
    <recommendedName>
        <fullName evidence="4">UDP-N-acetylglucosamine 2-epimerase (non-hydrolyzing)</fullName>
        <ecNumber evidence="4">5.1.3.14</ecNumber>
    </recommendedName>
</protein>
<comment type="catalytic activity">
    <reaction evidence="2">
        <text>UDP-N-acetyl-alpha-D-glucosamine = UDP-N-acetyl-alpha-D-mannosamine</text>
        <dbReference type="Rhea" id="RHEA:17213"/>
        <dbReference type="ChEBI" id="CHEBI:57705"/>
        <dbReference type="ChEBI" id="CHEBI:68623"/>
        <dbReference type="EC" id="5.1.3.14"/>
    </reaction>
</comment>
<dbReference type="InterPro" id="IPR029767">
    <property type="entry name" value="WecB-like"/>
</dbReference>
<dbReference type="SUPFAM" id="SSF53756">
    <property type="entry name" value="UDP-Glycosyltransferase/glycogen phosphorylase"/>
    <property type="match status" value="1"/>
</dbReference>
<gene>
    <name evidence="7" type="ORF">GN330_23250</name>
</gene>
<organism evidence="7 8">
    <name type="scientific">Nitratireductor arenosus</name>
    <dbReference type="NCBI Taxonomy" id="2682096"/>
    <lineage>
        <taxon>Bacteria</taxon>
        <taxon>Pseudomonadati</taxon>
        <taxon>Pseudomonadota</taxon>
        <taxon>Alphaproteobacteria</taxon>
        <taxon>Hyphomicrobiales</taxon>
        <taxon>Phyllobacteriaceae</taxon>
        <taxon>Nitratireductor</taxon>
    </lineage>
</organism>
<dbReference type="PANTHER" id="PTHR43174">
    <property type="entry name" value="UDP-N-ACETYLGLUCOSAMINE 2-EPIMERASE"/>
    <property type="match status" value="1"/>
</dbReference>